<feature type="compositionally biased region" description="Pro residues" evidence="5">
    <location>
        <begin position="418"/>
        <end position="431"/>
    </location>
</feature>
<feature type="transmembrane region" description="Helical" evidence="6">
    <location>
        <begin position="101"/>
        <end position="119"/>
    </location>
</feature>
<dbReference type="Proteomes" id="UP001519863">
    <property type="component" value="Unassembled WGS sequence"/>
</dbReference>
<sequence length="487" mass="49670">MLLTPYRETLALPKITSLLVVATLARVPIAAGTVVLTLHVVQGLGMKYVAAGLVGAASTIGGSIGAPMIGRLIDRWGLRPILLLTTVAEVIYWLVAPSLPYAALLPVAAVGGFLALPAFSVARQAIAALTPESHRLPAFALDSMTTELSFMAGPALGVLIVTTAGSHAAMLSLAVGILLAGIGLWLLNPPVRAAHEAPVASGERPPRRSWLKPRFVAVLAVTMAATLVLSGTDVAVVATLRASGEVEWAGLVLSLWAFFSLVGGFLYGTVRRGLPTLVIFAPMAVLTIPVGLGGDHWWLLALLLIPAGALCAPTITASSDAISRMIPAAARGEAMGMHNSALTVGVALGAPLAGLAIDHRGPAWGFVAVGAVGVLVALLVLPTEFRRRRTPETPDPAAPAGFAPVPDAARSTDSLPTPDLPTPDLPTPDLPTPDLAAPDLPTPDLPTPDLAAPDLPTPDLAAPEPFAGPVASTGSVPVSGSRPVGSA</sequence>
<feature type="transmembrane region" description="Helical" evidence="6">
    <location>
        <begin position="215"/>
        <end position="236"/>
    </location>
</feature>
<dbReference type="EMBL" id="JAHXZI010000001">
    <property type="protein sequence ID" value="MBW6432344.1"/>
    <property type="molecule type" value="Genomic_DNA"/>
</dbReference>
<feature type="transmembrane region" description="Helical" evidence="6">
    <location>
        <begin position="298"/>
        <end position="318"/>
    </location>
</feature>
<evidence type="ECO:0000259" key="7">
    <source>
        <dbReference type="PROSITE" id="PS50850"/>
    </source>
</evidence>
<comment type="subcellular location">
    <subcellularLocation>
        <location evidence="1">Cell membrane</location>
        <topology evidence="1">Multi-pass membrane protein</topology>
    </subcellularLocation>
</comment>
<keyword evidence="3 6" id="KW-1133">Transmembrane helix</keyword>
<feature type="transmembrane region" description="Helical" evidence="6">
    <location>
        <begin position="167"/>
        <end position="187"/>
    </location>
</feature>
<feature type="compositionally biased region" description="Low complexity" evidence="5">
    <location>
        <begin position="472"/>
        <end position="487"/>
    </location>
</feature>
<evidence type="ECO:0000256" key="1">
    <source>
        <dbReference type="ARBA" id="ARBA00004651"/>
    </source>
</evidence>
<protein>
    <submittedName>
        <fullName evidence="8">MFS transporter</fullName>
    </submittedName>
</protein>
<evidence type="ECO:0000256" key="4">
    <source>
        <dbReference type="ARBA" id="ARBA00023136"/>
    </source>
</evidence>
<feature type="transmembrane region" description="Helical" evidence="6">
    <location>
        <begin position="363"/>
        <end position="381"/>
    </location>
</feature>
<accession>A0ABS7AU74</accession>
<keyword evidence="9" id="KW-1185">Reference proteome</keyword>
<feature type="transmembrane region" description="Helical" evidence="6">
    <location>
        <begin position="76"/>
        <end position="95"/>
    </location>
</feature>
<proteinExistence type="predicted"/>
<dbReference type="Pfam" id="PF07690">
    <property type="entry name" value="MFS_1"/>
    <property type="match status" value="1"/>
</dbReference>
<keyword evidence="4 6" id="KW-0472">Membrane</keyword>
<organism evidence="8 9">
    <name type="scientific">Actinoplanes hulinensis</name>
    <dbReference type="NCBI Taxonomy" id="1144547"/>
    <lineage>
        <taxon>Bacteria</taxon>
        <taxon>Bacillati</taxon>
        <taxon>Actinomycetota</taxon>
        <taxon>Actinomycetes</taxon>
        <taxon>Micromonosporales</taxon>
        <taxon>Micromonosporaceae</taxon>
        <taxon>Actinoplanes</taxon>
    </lineage>
</organism>
<evidence type="ECO:0000256" key="5">
    <source>
        <dbReference type="SAM" id="MobiDB-lite"/>
    </source>
</evidence>
<dbReference type="InterPro" id="IPR020846">
    <property type="entry name" value="MFS_dom"/>
</dbReference>
<comment type="caution">
    <text evidence="8">The sequence shown here is derived from an EMBL/GenBank/DDBJ whole genome shotgun (WGS) entry which is preliminary data.</text>
</comment>
<feature type="transmembrane region" description="Helical" evidence="6">
    <location>
        <begin position="12"/>
        <end position="36"/>
    </location>
</feature>
<evidence type="ECO:0000256" key="6">
    <source>
        <dbReference type="SAM" id="Phobius"/>
    </source>
</evidence>
<evidence type="ECO:0000313" key="8">
    <source>
        <dbReference type="EMBL" id="MBW6432344.1"/>
    </source>
</evidence>
<feature type="transmembrane region" description="Helical" evidence="6">
    <location>
        <begin position="248"/>
        <end position="267"/>
    </location>
</feature>
<feature type="transmembrane region" description="Helical" evidence="6">
    <location>
        <begin position="139"/>
        <end position="161"/>
    </location>
</feature>
<reference evidence="8 9" key="1">
    <citation type="journal article" date="2013" name="Antonie Van Leeuwenhoek">
        <title>Actinoplanes hulinensis sp. nov., a novel actinomycete isolated from soybean root (Glycine max (L.) Merr).</title>
        <authorList>
            <person name="Shen Y."/>
            <person name="Liu C."/>
            <person name="Wang X."/>
            <person name="Zhao J."/>
            <person name="Jia F."/>
            <person name="Zhang Y."/>
            <person name="Wang L."/>
            <person name="Yang D."/>
            <person name="Xiang W."/>
        </authorList>
    </citation>
    <scope>NUCLEOTIDE SEQUENCE [LARGE SCALE GENOMIC DNA]</scope>
    <source>
        <strain evidence="8 9">NEAU-M9</strain>
    </source>
</reference>
<evidence type="ECO:0000313" key="9">
    <source>
        <dbReference type="Proteomes" id="UP001519863"/>
    </source>
</evidence>
<dbReference type="InterPro" id="IPR036259">
    <property type="entry name" value="MFS_trans_sf"/>
</dbReference>
<evidence type="ECO:0000256" key="2">
    <source>
        <dbReference type="ARBA" id="ARBA00022692"/>
    </source>
</evidence>
<feature type="transmembrane region" description="Helical" evidence="6">
    <location>
        <begin position="274"/>
        <end position="292"/>
    </location>
</feature>
<evidence type="ECO:0000256" key="3">
    <source>
        <dbReference type="ARBA" id="ARBA00022989"/>
    </source>
</evidence>
<name>A0ABS7AU74_9ACTN</name>
<feature type="transmembrane region" description="Helical" evidence="6">
    <location>
        <begin position="339"/>
        <end position="357"/>
    </location>
</feature>
<dbReference type="RefSeq" id="WP_220142007.1">
    <property type="nucleotide sequence ID" value="NZ_JAHXZI010000001.1"/>
</dbReference>
<feature type="compositionally biased region" description="Low complexity" evidence="5">
    <location>
        <begin position="447"/>
        <end position="463"/>
    </location>
</feature>
<feature type="region of interest" description="Disordered" evidence="5">
    <location>
        <begin position="389"/>
        <end position="487"/>
    </location>
</feature>
<dbReference type="PROSITE" id="PS50850">
    <property type="entry name" value="MFS"/>
    <property type="match status" value="1"/>
</dbReference>
<dbReference type="PANTHER" id="PTHR23542">
    <property type="match status" value="1"/>
</dbReference>
<gene>
    <name evidence="8" type="ORF">KZ829_01110</name>
</gene>
<dbReference type="PANTHER" id="PTHR23542:SF1">
    <property type="entry name" value="MAJOR FACILITATOR SUPERFAMILY (MFS) PROFILE DOMAIN-CONTAINING PROTEIN"/>
    <property type="match status" value="1"/>
</dbReference>
<dbReference type="SUPFAM" id="SSF103473">
    <property type="entry name" value="MFS general substrate transporter"/>
    <property type="match status" value="1"/>
</dbReference>
<dbReference type="InterPro" id="IPR011701">
    <property type="entry name" value="MFS"/>
</dbReference>
<keyword evidence="2 6" id="KW-0812">Transmembrane</keyword>
<dbReference type="Gene3D" id="1.20.1250.20">
    <property type="entry name" value="MFS general substrate transporter like domains"/>
    <property type="match status" value="1"/>
</dbReference>
<feature type="transmembrane region" description="Helical" evidence="6">
    <location>
        <begin position="48"/>
        <end position="69"/>
    </location>
</feature>
<feature type="domain" description="Major facilitator superfamily (MFS) profile" evidence="7">
    <location>
        <begin position="1"/>
        <end position="388"/>
    </location>
</feature>